<gene>
    <name evidence="2" type="ORF">HF896_17510</name>
</gene>
<dbReference type="InterPro" id="IPR016186">
    <property type="entry name" value="C-type_lectin-like/link_sf"/>
</dbReference>
<dbReference type="Gene3D" id="3.10.100.10">
    <property type="entry name" value="Mannose-Binding Protein A, subunit A"/>
    <property type="match status" value="1"/>
</dbReference>
<sequence length="244" mass="24426">MPYPTLPVVLSAAAVLAACAPMSAQAPGDAGSHAMGFFVTSGNPGRGGDLGGIEGADRYCQALASGVGAGARIWRAYLSTVATVAGPPVNARDRIGTGPWYNAKGVLIARNVEELHGANHVSKQTALTEKGEVLSGRGDAVNMHDILTGSLPDGRASAAASDTTCGNWTHDGAGSALVGHHDRMGLDDSVAAKSWNSSHASRGCGMDALKATGGAGRLYCFAADTPAVPPAVPSGRAMGGASGY</sequence>
<evidence type="ECO:0000256" key="1">
    <source>
        <dbReference type="SAM" id="SignalP"/>
    </source>
</evidence>
<keyword evidence="1" id="KW-0732">Signal</keyword>
<evidence type="ECO:0008006" key="4">
    <source>
        <dbReference type="Google" id="ProtNLM"/>
    </source>
</evidence>
<dbReference type="InterPro" id="IPR016187">
    <property type="entry name" value="CTDL_fold"/>
</dbReference>
<dbReference type="EMBL" id="CP051298">
    <property type="protein sequence ID" value="QKD45300.1"/>
    <property type="molecule type" value="Genomic_DNA"/>
</dbReference>
<dbReference type="AlphaFoldDB" id="A0A858ZWD4"/>
<proteinExistence type="predicted"/>
<feature type="chain" id="PRO_5032961582" description="Lectin" evidence="1">
    <location>
        <begin position="27"/>
        <end position="244"/>
    </location>
</feature>
<dbReference type="RefSeq" id="WP_013721536.1">
    <property type="nucleotide sequence ID" value="NZ_CP051298.1"/>
</dbReference>
<dbReference type="Proteomes" id="UP000500755">
    <property type="component" value="Chromosome"/>
</dbReference>
<organism evidence="2 3">
    <name type="scientific">Alicycliphilus denitrificans</name>
    <dbReference type="NCBI Taxonomy" id="179636"/>
    <lineage>
        <taxon>Bacteria</taxon>
        <taxon>Pseudomonadati</taxon>
        <taxon>Pseudomonadota</taxon>
        <taxon>Betaproteobacteria</taxon>
        <taxon>Burkholderiales</taxon>
        <taxon>Comamonadaceae</taxon>
        <taxon>Alicycliphilus</taxon>
    </lineage>
</organism>
<dbReference type="SUPFAM" id="SSF56436">
    <property type="entry name" value="C-type lectin-like"/>
    <property type="match status" value="1"/>
</dbReference>
<feature type="signal peptide" evidence="1">
    <location>
        <begin position="1"/>
        <end position="26"/>
    </location>
</feature>
<evidence type="ECO:0000313" key="2">
    <source>
        <dbReference type="EMBL" id="QKD45300.1"/>
    </source>
</evidence>
<reference evidence="2 3" key="1">
    <citation type="submission" date="2020-05" db="EMBL/GenBank/DDBJ databases">
        <title>Complete genome sequence of Alicycliphilus denitrificans DP3.</title>
        <authorList>
            <person name="Chen X."/>
        </authorList>
    </citation>
    <scope>NUCLEOTIDE SEQUENCE [LARGE SCALE GENOMIC DNA]</scope>
    <source>
        <strain evidence="2 3">DP3</strain>
    </source>
</reference>
<dbReference type="OMA" id="TWHAYLS"/>
<accession>A0A858ZWD4</accession>
<evidence type="ECO:0000313" key="3">
    <source>
        <dbReference type="Proteomes" id="UP000500755"/>
    </source>
</evidence>
<name>A0A858ZWD4_9BURK</name>
<protein>
    <recommendedName>
        <fullName evidence="4">Lectin</fullName>
    </recommendedName>
</protein>